<dbReference type="Proteomes" id="UP001148662">
    <property type="component" value="Unassembled WGS sequence"/>
</dbReference>
<reference evidence="1" key="1">
    <citation type="submission" date="2022-07" db="EMBL/GenBank/DDBJ databases">
        <title>Genome Sequence of Phlebia brevispora.</title>
        <authorList>
            <person name="Buettner E."/>
        </authorList>
    </citation>
    <scope>NUCLEOTIDE SEQUENCE</scope>
    <source>
        <strain evidence="1">MPL23</strain>
    </source>
</reference>
<sequence>MDPRRARDPRLARADPRMQQRPQSGLPLNAPPAQPAPSFPSQGTGSNVSGYTPPSTVPPPSMPYSTTPASNQQLKEEAQDAATLAQHTSTPPASRPYKQRPLFCVNRSMEGHYVLAKAGYRVVSYGTGSAVRLPGPAIDKPNIYQFGTPYNDIYEELQAQDPRLYTANGLLQMLDRNRRIKLAPERWQESKTVADVVITCEERCFDAVCDDLLTRGGDFNKPVHIINMEIKDNHEEAHIAGKAIVDLAASIEATSDIDEDIDKILQVQQEKHPHSLLHAVAYY</sequence>
<proteinExistence type="predicted"/>
<accession>A0ACC1TDC8</accession>
<evidence type="ECO:0000313" key="2">
    <source>
        <dbReference type="Proteomes" id="UP001148662"/>
    </source>
</evidence>
<protein>
    <submittedName>
        <fullName evidence="1">Uncharacterized protein</fullName>
    </submittedName>
</protein>
<dbReference type="EMBL" id="JANHOG010000074">
    <property type="protein sequence ID" value="KAJ3558660.1"/>
    <property type="molecule type" value="Genomic_DNA"/>
</dbReference>
<name>A0ACC1TDC8_9APHY</name>
<comment type="caution">
    <text evidence="1">The sequence shown here is derived from an EMBL/GenBank/DDBJ whole genome shotgun (WGS) entry which is preliminary data.</text>
</comment>
<gene>
    <name evidence="1" type="ORF">NM688_g795</name>
</gene>
<keyword evidence="2" id="KW-1185">Reference proteome</keyword>
<organism evidence="1 2">
    <name type="scientific">Phlebia brevispora</name>
    <dbReference type="NCBI Taxonomy" id="194682"/>
    <lineage>
        <taxon>Eukaryota</taxon>
        <taxon>Fungi</taxon>
        <taxon>Dikarya</taxon>
        <taxon>Basidiomycota</taxon>
        <taxon>Agaricomycotina</taxon>
        <taxon>Agaricomycetes</taxon>
        <taxon>Polyporales</taxon>
        <taxon>Meruliaceae</taxon>
        <taxon>Phlebia</taxon>
    </lineage>
</organism>
<evidence type="ECO:0000313" key="1">
    <source>
        <dbReference type="EMBL" id="KAJ3558660.1"/>
    </source>
</evidence>